<name>A0A5E4D303_MARMO</name>
<dbReference type="EMBL" id="CABDUW010003016">
    <property type="protein sequence ID" value="VTJ88574.1"/>
    <property type="molecule type" value="Genomic_DNA"/>
</dbReference>
<evidence type="ECO:0000313" key="2">
    <source>
        <dbReference type="Proteomes" id="UP000335636"/>
    </source>
</evidence>
<reference evidence="1" key="1">
    <citation type="submission" date="2019-04" db="EMBL/GenBank/DDBJ databases">
        <authorList>
            <person name="Alioto T."/>
            <person name="Alioto T."/>
        </authorList>
    </citation>
    <scope>NUCLEOTIDE SEQUENCE [LARGE SCALE GENOMIC DNA]</scope>
</reference>
<accession>A0A5E4D303</accession>
<gene>
    <name evidence="1" type="ORF">MONAX_5E041414</name>
</gene>
<organism evidence="1 2">
    <name type="scientific">Marmota monax</name>
    <name type="common">Woodchuck</name>
    <dbReference type="NCBI Taxonomy" id="9995"/>
    <lineage>
        <taxon>Eukaryota</taxon>
        <taxon>Metazoa</taxon>
        <taxon>Chordata</taxon>
        <taxon>Craniata</taxon>
        <taxon>Vertebrata</taxon>
        <taxon>Euteleostomi</taxon>
        <taxon>Mammalia</taxon>
        <taxon>Eutheria</taxon>
        <taxon>Euarchontoglires</taxon>
        <taxon>Glires</taxon>
        <taxon>Rodentia</taxon>
        <taxon>Sciuromorpha</taxon>
        <taxon>Sciuridae</taxon>
        <taxon>Xerinae</taxon>
        <taxon>Marmotini</taxon>
        <taxon>Marmota</taxon>
    </lineage>
</organism>
<proteinExistence type="predicted"/>
<keyword evidence="2" id="KW-1185">Reference proteome</keyword>
<dbReference type="Proteomes" id="UP000335636">
    <property type="component" value="Unassembled WGS sequence"/>
</dbReference>
<sequence length="61" mass="6548">SADLLSGTTLLKYCRGSLEQGATQAARDTDDVLSLAMHWPTCPSFQAAPHRPGRGVAHDLR</sequence>
<comment type="caution">
    <text evidence="1">The sequence shown here is derived from an EMBL/GenBank/DDBJ whole genome shotgun (WGS) entry which is preliminary data.</text>
</comment>
<evidence type="ECO:0000313" key="1">
    <source>
        <dbReference type="EMBL" id="VTJ88574.1"/>
    </source>
</evidence>
<feature type="non-terminal residue" evidence="1">
    <location>
        <position position="61"/>
    </location>
</feature>
<dbReference type="AlphaFoldDB" id="A0A5E4D303"/>
<feature type="non-terminal residue" evidence="1">
    <location>
        <position position="1"/>
    </location>
</feature>
<protein>
    <submittedName>
        <fullName evidence="1">Uncharacterized protein</fullName>
    </submittedName>
</protein>